<dbReference type="Proteomes" id="UP000178429">
    <property type="component" value="Unassembled WGS sequence"/>
</dbReference>
<keyword evidence="5" id="KW-0949">S-adenosyl-L-methionine</keyword>
<dbReference type="PIRSF" id="PIRSF005917">
    <property type="entry name" value="MTase_YraL"/>
    <property type="match status" value="1"/>
</dbReference>
<comment type="caution">
    <text evidence="7">The sequence shown here is derived from an EMBL/GenBank/DDBJ whole genome shotgun (WGS) entry which is preliminary data.</text>
</comment>
<evidence type="ECO:0000259" key="6">
    <source>
        <dbReference type="Pfam" id="PF00590"/>
    </source>
</evidence>
<reference evidence="7 8" key="1">
    <citation type="journal article" date="2016" name="Nat. Commun.">
        <title>Thousands of microbial genomes shed light on interconnected biogeochemical processes in an aquifer system.</title>
        <authorList>
            <person name="Anantharaman K."/>
            <person name="Brown C.T."/>
            <person name="Hug L.A."/>
            <person name="Sharon I."/>
            <person name="Castelle C.J."/>
            <person name="Probst A.J."/>
            <person name="Thomas B.C."/>
            <person name="Singh A."/>
            <person name="Wilkins M.J."/>
            <person name="Karaoz U."/>
            <person name="Brodie E.L."/>
            <person name="Williams K.H."/>
            <person name="Hubbard S.S."/>
            <person name="Banfield J.F."/>
        </authorList>
    </citation>
    <scope>NUCLEOTIDE SEQUENCE [LARGE SCALE GENOMIC DNA]</scope>
</reference>
<dbReference type="Pfam" id="PF00590">
    <property type="entry name" value="TP_methylase"/>
    <property type="match status" value="1"/>
</dbReference>
<dbReference type="Gene3D" id="3.30.950.10">
    <property type="entry name" value="Methyltransferase, Cobalt-precorrin-4 Transmethylase, Domain 2"/>
    <property type="match status" value="1"/>
</dbReference>
<dbReference type="PANTHER" id="PTHR46111">
    <property type="entry name" value="RIBOSOMAL RNA SMALL SUBUNIT METHYLTRANSFERASE I"/>
    <property type="match status" value="1"/>
</dbReference>
<keyword evidence="3 7" id="KW-0489">Methyltransferase</keyword>
<organism evidence="7 8">
    <name type="scientific">Candidatus Woesebacteria bacterium RIFCSPLOWO2_01_FULL_44_14</name>
    <dbReference type="NCBI Taxonomy" id="1802525"/>
    <lineage>
        <taxon>Bacteria</taxon>
        <taxon>Candidatus Woeseibacteriota</taxon>
    </lineage>
</organism>
<sequence length="211" mass="23512">MEDLSARAIRTLNEADLVLAEDTRVTKKLGIKTKVIAYHQHSSEAKKLEILNYLLQGKNLALVTDAGTPGVSDPGNELIDFLFLRGPTLKVVPIPGPSAVTAALSVCGFNVSKYIFLGFWPKKKVTKLIELIKLTKLPIVFFESPHRIIKTLNLLIENFGGTRRAFVAREMTKMYETYYRGSLLEVSQQLQGLSLKGELTVVIESQLPQVR</sequence>
<dbReference type="GO" id="GO:0006364">
    <property type="term" value="P:rRNA processing"/>
    <property type="evidence" value="ECO:0007669"/>
    <property type="project" value="UniProtKB-KW"/>
</dbReference>
<dbReference type="GO" id="GO:0008168">
    <property type="term" value="F:methyltransferase activity"/>
    <property type="evidence" value="ECO:0007669"/>
    <property type="project" value="UniProtKB-KW"/>
</dbReference>
<dbReference type="PANTHER" id="PTHR46111:SF1">
    <property type="entry name" value="RIBOSOMAL RNA SMALL SUBUNIT METHYLTRANSFERASE I"/>
    <property type="match status" value="1"/>
</dbReference>
<dbReference type="AlphaFoldDB" id="A0A1F8C3Y9"/>
<dbReference type="InterPro" id="IPR014776">
    <property type="entry name" value="4pyrrole_Mease_sub2"/>
</dbReference>
<evidence type="ECO:0000313" key="7">
    <source>
        <dbReference type="EMBL" id="OGM70408.1"/>
    </source>
</evidence>
<keyword evidence="2" id="KW-0698">rRNA processing</keyword>
<dbReference type="SUPFAM" id="SSF53790">
    <property type="entry name" value="Tetrapyrrole methylase"/>
    <property type="match status" value="1"/>
</dbReference>
<dbReference type="EMBL" id="MGHL01000005">
    <property type="protein sequence ID" value="OGM70408.1"/>
    <property type="molecule type" value="Genomic_DNA"/>
</dbReference>
<name>A0A1F8C3Y9_9BACT</name>
<dbReference type="InterPro" id="IPR008189">
    <property type="entry name" value="rRNA_ssu_MeTfrase_I"/>
</dbReference>
<evidence type="ECO:0000256" key="1">
    <source>
        <dbReference type="ARBA" id="ARBA00022490"/>
    </source>
</evidence>
<dbReference type="InterPro" id="IPR014777">
    <property type="entry name" value="4pyrrole_Mease_sub1"/>
</dbReference>
<accession>A0A1F8C3Y9</accession>
<dbReference type="CDD" id="cd11648">
    <property type="entry name" value="RsmI"/>
    <property type="match status" value="1"/>
</dbReference>
<feature type="domain" description="Tetrapyrrole methylase" evidence="6">
    <location>
        <begin position="2"/>
        <end position="185"/>
    </location>
</feature>
<evidence type="ECO:0000256" key="4">
    <source>
        <dbReference type="ARBA" id="ARBA00022679"/>
    </source>
</evidence>
<dbReference type="InterPro" id="IPR035996">
    <property type="entry name" value="4pyrrol_Methylase_sf"/>
</dbReference>
<dbReference type="Gene3D" id="3.40.1010.10">
    <property type="entry name" value="Cobalt-precorrin-4 Transmethylase, Domain 1"/>
    <property type="match status" value="1"/>
</dbReference>
<keyword evidence="1" id="KW-0963">Cytoplasm</keyword>
<protein>
    <submittedName>
        <fullName evidence="7">16S rRNA (Cytidine(1402)-2'-O)-methyltransferase</fullName>
    </submittedName>
</protein>
<evidence type="ECO:0000256" key="3">
    <source>
        <dbReference type="ARBA" id="ARBA00022603"/>
    </source>
</evidence>
<evidence type="ECO:0000256" key="2">
    <source>
        <dbReference type="ARBA" id="ARBA00022552"/>
    </source>
</evidence>
<gene>
    <name evidence="7" type="ORF">A2975_01740</name>
</gene>
<keyword evidence="4 7" id="KW-0808">Transferase</keyword>
<dbReference type="STRING" id="1802525.A2975_01740"/>
<evidence type="ECO:0000256" key="5">
    <source>
        <dbReference type="ARBA" id="ARBA00022691"/>
    </source>
</evidence>
<dbReference type="InterPro" id="IPR000878">
    <property type="entry name" value="4pyrrol_Mease"/>
</dbReference>
<dbReference type="NCBIfam" id="TIGR00096">
    <property type="entry name" value="16S rRNA (cytidine(1402)-2'-O)-methyltransferase"/>
    <property type="match status" value="1"/>
</dbReference>
<proteinExistence type="predicted"/>
<dbReference type="GO" id="GO:0032259">
    <property type="term" value="P:methylation"/>
    <property type="evidence" value="ECO:0007669"/>
    <property type="project" value="UniProtKB-KW"/>
</dbReference>
<evidence type="ECO:0000313" key="8">
    <source>
        <dbReference type="Proteomes" id="UP000178429"/>
    </source>
</evidence>